<dbReference type="HAMAP" id="MF_00099">
    <property type="entry name" value="CheB_chemtxs"/>
    <property type="match status" value="1"/>
</dbReference>
<evidence type="ECO:0000259" key="11">
    <source>
        <dbReference type="PROSITE" id="PS50122"/>
    </source>
</evidence>
<dbReference type="EMBL" id="JAUZEE010000003">
    <property type="protein sequence ID" value="MDP4300434.1"/>
    <property type="molecule type" value="Genomic_DNA"/>
</dbReference>
<organism evidence="12 13">
    <name type="scientific">Leptothrix discophora</name>
    <dbReference type="NCBI Taxonomy" id="89"/>
    <lineage>
        <taxon>Bacteria</taxon>
        <taxon>Pseudomonadati</taxon>
        <taxon>Pseudomonadota</taxon>
        <taxon>Betaproteobacteria</taxon>
        <taxon>Burkholderiales</taxon>
        <taxon>Sphaerotilaceae</taxon>
        <taxon>Leptothrix</taxon>
    </lineage>
</organism>
<feature type="active site" evidence="6 7">
    <location>
        <position position="219"/>
    </location>
</feature>
<dbReference type="InterPro" id="IPR008248">
    <property type="entry name" value="CheB-like"/>
</dbReference>
<reference evidence="12 13" key="1">
    <citation type="submission" date="2023-08" db="EMBL/GenBank/DDBJ databases">
        <authorList>
            <person name="Roldan D.M."/>
            <person name="Menes R.J."/>
        </authorList>
    </citation>
    <scope>NUCLEOTIDE SEQUENCE [LARGE SCALE GENOMIC DNA]</scope>
    <source>
        <strain evidence="12 13">CCM 2812</strain>
    </source>
</reference>
<dbReference type="GO" id="GO:0008168">
    <property type="term" value="F:methyltransferase activity"/>
    <property type="evidence" value="ECO:0007669"/>
    <property type="project" value="UniProtKB-KW"/>
</dbReference>
<dbReference type="InterPro" id="IPR011006">
    <property type="entry name" value="CheY-like_superfamily"/>
</dbReference>
<dbReference type="EC" id="3.5.1.44" evidence="6"/>
<dbReference type="Pfam" id="PF01339">
    <property type="entry name" value="CheB_methylest"/>
    <property type="match status" value="1"/>
</dbReference>
<protein>
    <recommendedName>
        <fullName evidence="6">Protein-glutamate methylesterase/protein-glutamine glutaminase</fullName>
        <ecNumber evidence="6">3.1.1.61</ecNumber>
        <ecNumber evidence="6">3.5.1.44</ecNumber>
    </recommendedName>
</protein>
<evidence type="ECO:0000256" key="6">
    <source>
        <dbReference type="HAMAP-Rule" id="MF_00099"/>
    </source>
</evidence>
<feature type="active site" evidence="6 7">
    <location>
        <position position="316"/>
    </location>
</feature>
<sequence>MKRVLVVDDSALMRKLLGGVLTEGGYDVRTARNGTEAVEEVVRWTPDVVTLDINMPEMDGLTALSLIMAARPTPVVMVSSLTERGALATFEALALGAVDFIPKPGGTISLHVNDIRALLLDKLASAARARLGPRPAARAAAKPVAPTRPGSTTPAPQPAKAGPAGPLPRGSAMPAASPRAGQVPGLVLVGVSTGGPRTLEDILPRLPANFPWPVLVAQHMPANFTDTFARRMDSLCALNVVEVNAPMALSPGHVYIGRGGTDLTVTDRVGVLHAAPRPETPGVLWHPSVEILVDSAMQHLPAHKLVGVMLTGMGNDGAIAMARLHAQGGRTIAESADTAVVFGMPQELIERRAATLVLPCTSIASQLRLWLP</sequence>
<dbReference type="GO" id="GO:0032259">
    <property type="term" value="P:methylation"/>
    <property type="evidence" value="ECO:0007669"/>
    <property type="project" value="UniProtKB-KW"/>
</dbReference>
<accession>A0ABT9G1S0</accession>
<keyword evidence="1 6" id="KW-0963">Cytoplasm</keyword>
<dbReference type="InterPro" id="IPR001789">
    <property type="entry name" value="Sig_transdc_resp-reg_receiver"/>
</dbReference>
<feature type="domain" description="Response regulatory" evidence="10">
    <location>
        <begin position="3"/>
        <end position="118"/>
    </location>
</feature>
<dbReference type="SUPFAM" id="SSF52738">
    <property type="entry name" value="Methylesterase CheB, C-terminal domain"/>
    <property type="match status" value="1"/>
</dbReference>
<comment type="domain">
    <text evidence="6">Contains a C-terminal catalytic domain, and an N-terminal region which modulates catalytic activity.</text>
</comment>
<dbReference type="SMART" id="SM00448">
    <property type="entry name" value="REC"/>
    <property type="match status" value="1"/>
</dbReference>
<dbReference type="PANTHER" id="PTHR42872:SF6">
    <property type="entry name" value="PROTEIN-GLUTAMATE METHYLESTERASE_PROTEIN-GLUTAMINE GLUTAMINASE"/>
    <property type="match status" value="1"/>
</dbReference>
<feature type="domain" description="CheB-type methylesterase" evidence="11">
    <location>
        <begin position="178"/>
        <end position="372"/>
    </location>
</feature>
<evidence type="ECO:0000256" key="4">
    <source>
        <dbReference type="ARBA" id="ARBA00022801"/>
    </source>
</evidence>
<feature type="region of interest" description="Disordered" evidence="9">
    <location>
        <begin position="132"/>
        <end position="178"/>
    </location>
</feature>
<dbReference type="PROSITE" id="PS50122">
    <property type="entry name" value="CHEB"/>
    <property type="match status" value="1"/>
</dbReference>
<evidence type="ECO:0000256" key="9">
    <source>
        <dbReference type="SAM" id="MobiDB-lite"/>
    </source>
</evidence>
<gene>
    <name evidence="6 12" type="primary">cheB</name>
    <name evidence="12" type="ORF">Q8X39_07285</name>
</gene>
<evidence type="ECO:0000313" key="13">
    <source>
        <dbReference type="Proteomes" id="UP001235760"/>
    </source>
</evidence>
<name>A0ABT9G1S0_LEPDI</name>
<comment type="catalytic activity">
    <reaction evidence="5 6">
        <text>[protein]-L-glutamate 5-O-methyl ester + H2O = L-glutamyl-[protein] + methanol + H(+)</text>
        <dbReference type="Rhea" id="RHEA:23236"/>
        <dbReference type="Rhea" id="RHEA-COMP:10208"/>
        <dbReference type="Rhea" id="RHEA-COMP:10311"/>
        <dbReference type="ChEBI" id="CHEBI:15377"/>
        <dbReference type="ChEBI" id="CHEBI:15378"/>
        <dbReference type="ChEBI" id="CHEBI:17790"/>
        <dbReference type="ChEBI" id="CHEBI:29973"/>
        <dbReference type="ChEBI" id="CHEBI:82795"/>
        <dbReference type="EC" id="3.1.1.61"/>
    </reaction>
</comment>
<evidence type="ECO:0000256" key="7">
    <source>
        <dbReference type="PROSITE-ProRule" id="PRU00050"/>
    </source>
</evidence>
<feature type="compositionally biased region" description="Low complexity" evidence="9">
    <location>
        <begin position="158"/>
        <end position="170"/>
    </location>
</feature>
<evidence type="ECO:0000313" key="12">
    <source>
        <dbReference type="EMBL" id="MDP4300434.1"/>
    </source>
</evidence>
<dbReference type="SUPFAM" id="SSF52172">
    <property type="entry name" value="CheY-like"/>
    <property type="match status" value="1"/>
</dbReference>
<comment type="subcellular location">
    <subcellularLocation>
        <location evidence="6">Cytoplasm</location>
    </subcellularLocation>
</comment>
<dbReference type="InterPro" id="IPR035909">
    <property type="entry name" value="CheB_C"/>
</dbReference>
<evidence type="ECO:0000256" key="2">
    <source>
        <dbReference type="ARBA" id="ARBA00022500"/>
    </source>
</evidence>
<comment type="similarity">
    <text evidence="6">Belongs to the CheB family.</text>
</comment>
<comment type="caution">
    <text evidence="12">The sequence shown here is derived from an EMBL/GenBank/DDBJ whole genome shotgun (WGS) entry which is preliminary data.</text>
</comment>
<evidence type="ECO:0000256" key="8">
    <source>
        <dbReference type="PROSITE-ProRule" id="PRU00169"/>
    </source>
</evidence>
<dbReference type="Gene3D" id="3.40.50.180">
    <property type="entry name" value="Methylesterase CheB, C-terminal domain"/>
    <property type="match status" value="1"/>
</dbReference>
<keyword evidence="12" id="KW-0489">Methyltransferase</keyword>
<keyword evidence="13" id="KW-1185">Reference proteome</keyword>
<feature type="compositionally biased region" description="Low complexity" evidence="9">
    <location>
        <begin position="132"/>
        <end position="149"/>
    </location>
</feature>
<keyword evidence="2 6" id="KW-0145">Chemotaxis</keyword>
<comment type="PTM">
    <text evidence="6">Phosphorylated by CheA. Phosphorylation of the N-terminal regulatory domain activates the methylesterase activity.</text>
</comment>
<comment type="function">
    <text evidence="6">Involved in chemotaxis. Part of a chemotaxis signal transduction system that modulates chemotaxis in response to various stimuli. Catalyzes the demethylation of specific methylglutamate residues introduced into the chemoreceptors (methyl-accepting chemotaxis proteins or MCP) by CheR. Also mediates the irreversible deamidation of specific glutamine residues to glutamic acid.</text>
</comment>
<feature type="active site" evidence="6 7">
    <location>
        <position position="192"/>
    </location>
</feature>
<dbReference type="InterPro" id="IPR000673">
    <property type="entry name" value="Sig_transdc_resp-reg_Me-estase"/>
</dbReference>
<evidence type="ECO:0000256" key="5">
    <source>
        <dbReference type="ARBA" id="ARBA00048267"/>
    </source>
</evidence>
<dbReference type="EC" id="3.1.1.61" evidence="6"/>
<keyword evidence="12" id="KW-0808">Transferase</keyword>
<dbReference type="PIRSF" id="PIRSF000876">
    <property type="entry name" value="RR_chemtxs_CheB"/>
    <property type="match status" value="1"/>
</dbReference>
<proteinExistence type="inferred from homology"/>
<dbReference type="Proteomes" id="UP001235760">
    <property type="component" value="Unassembled WGS sequence"/>
</dbReference>
<evidence type="ECO:0000256" key="1">
    <source>
        <dbReference type="ARBA" id="ARBA00022490"/>
    </source>
</evidence>
<dbReference type="Pfam" id="PF00072">
    <property type="entry name" value="Response_reg"/>
    <property type="match status" value="1"/>
</dbReference>
<comment type="catalytic activity">
    <reaction evidence="6">
        <text>L-glutaminyl-[protein] + H2O = L-glutamyl-[protein] + NH4(+)</text>
        <dbReference type="Rhea" id="RHEA:16441"/>
        <dbReference type="Rhea" id="RHEA-COMP:10207"/>
        <dbReference type="Rhea" id="RHEA-COMP:10208"/>
        <dbReference type="ChEBI" id="CHEBI:15377"/>
        <dbReference type="ChEBI" id="CHEBI:28938"/>
        <dbReference type="ChEBI" id="CHEBI:29973"/>
        <dbReference type="ChEBI" id="CHEBI:30011"/>
        <dbReference type="EC" id="3.5.1.44"/>
    </reaction>
</comment>
<evidence type="ECO:0000259" key="10">
    <source>
        <dbReference type="PROSITE" id="PS50110"/>
    </source>
</evidence>
<dbReference type="RefSeq" id="WP_305748991.1">
    <property type="nucleotide sequence ID" value="NZ_JAUZEE010000003.1"/>
</dbReference>
<dbReference type="PANTHER" id="PTHR42872">
    <property type="entry name" value="PROTEIN-GLUTAMATE METHYLESTERASE/PROTEIN-GLUTAMINE GLUTAMINASE"/>
    <property type="match status" value="1"/>
</dbReference>
<keyword evidence="4 6" id="KW-0378">Hydrolase</keyword>
<keyword evidence="3 6" id="KW-0597">Phosphoprotein</keyword>
<dbReference type="CDD" id="cd16432">
    <property type="entry name" value="CheB_Rec"/>
    <property type="match status" value="1"/>
</dbReference>
<dbReference type="GO" id="GO:0008984">
    <property type="term" value="F:protein-glutamate methylesterase activity"/>
    <property type="evidence" value="ECO:0007669"/>
    <property type="project" value="UniProtKB-EC"/>
</dbReference>
<dbReference type="CDD" id="cd17541">
    <property type="entry name" value="REC_CheB-like"/>
    <property type="match status" value="1"/>
</dbReference>
<evidence type="ECO:0000256" key="3">
    <source>
        <dbReference type="ARBA" id="ARBA00022553"/>
    </source>
</evidence>
<dbReference type="PROSITE" id="PS50110">
    <property type="entry name" value="RESPONSE_REGULATORY"/>
    <property type="match status" value="1"/>
</dbReference>
<feature type="modified residue" description="4-aspartylphosphate" evidence="6 8">
    <location>
        <position position="52"/>
    </location>
</feature>
<dbReference type="NCBIfam" id="NF001965">
    <property type="entry name" value="PRK00742.1"/>
    <property type="match status" value="1"/>
</dbReference>
<dbReference type="Gene3D" id="3.40.50.2300">
    <property type="match status" value="1"/>
</dbReference>